<evidence type="ECO:0000313" key="1">
    <source>
        <dbReference type="EMBL" id="JAE06062.1"/>
    </source>
</evidence>
<reference evidence="1" key="1">
    <citation type="submission" date="2014-09" db="EMBL/GenBank/DDBJ databases">
        <authorList>
            <person name="Magalhaes I.L.F."/>
            <person name="Oliveira U."/>
            <person name="Santos F.R."/>
            <person name="Vidigal T.H.D.A."/>
            <person name="Brescovit A.D."/>
            <person name="Santos A.J."/>
        </authorList>
    </citation>
    <scope>NUCLEOTIDE SEQUENCE</scope>
    <source>
        <tissue evidence="1">Shoot tissue taken approximately 20 cm above the soil surface</tissue>
    </source>
</reference>
<dbReference type="EMBL" id="GBRH01191834">
    <property type="protein sequence ID" value="JAE06062.1"/>
    <property type="molecule type" value="Transcribed_RNA"/>
</dbReference>
<sequence>MSTNHQVSTLACQRANFHYNEDILRLGITLVTSPLKREHAQGLKKRAKIFTSSNQRGKACVLPATSYLGLR</sequence>
<reference evidence="1" key="2">
    <citation type="journal article" date="2015" name="Data Brief">
        <title>Shoot transcriptome of the giant reed, Arundo donax.</title>
        <authorList>
            <person name="Barrero R.A."/>
            <person name="Guerrero F.D."/>
            <person name="Moolhuijzen P."/>
            <person name="Goolsby J.A."/>
            <person name="Tidwell J."/>
            <person name="Bellgard S.E."/>
            <person name="Bellgard M.I."/>
        </authorList>
    </citation>
    <scope>NUCLEOTIDE SEQUENCE</scope>
    <source>
        <tissue evidence="1">Shoot tissue taken approximately 20 cm above the soil surface</tissue>
    </source>
</reference>
<name>A0A0A9F176_ARUDO</name>
<organism evidence="1">
    <name type="scientific">Arundo donax</name>
    <name type="common">Giant reed</name>
    <name type="synonym">Donax arundinaceus</name>
    <dbReference type="NCBI Taxonomy" id="35708"/>
    <lineage>
        <taxon>Eukaryota</taxon>
        <taxon>Viridiplantae</taxon>
        <taxon>Streptophyta</taxon>
        <taxon>Embryophyta</taxon>
        <taxon>Tracheophyta</taxon>
        <taxon>Spermatophyta</taxon>
        <taxon>Magnoliopsida</taxon>
        <taxon>Liliopsida</taxon>
        <taxon>Poales</taxon>
        <taxon>Poaceae</taxon>
        <taxon>PACMAD clade</taxon>
        <taxon>Arundinoideae</taxon>
        <taxon>Arundineae</taxon>
        <taxon>Arundo</taxon>
    </lineage>
</organism>
<protein>
    <submittedName>
        <fullName evidence="1">Uncharacterized protein</fullName>
    </submittedName>
</protein>
<accession>A0A0A9F176</accession>
<dbReference type="AlphaFoldDB" id="A0A0A9F176"/>
<proteinExistence type="predicted"/>